<comment type="caution">
    <text evidence="2">The sequence shown here is derived from an EMBL/GenBank/DDBJ whole genome shotgun (WGS) entry which is preliminary data.</text>
</comment>
<dbReference type="InterPro" id="IPR027843">
    <property type="entry name" value="DUF4440"/>
</dbReference>
<accession>A0ABT6ZR67</accession>
<gene>
    <name evidence="2" type="ORF">NMN56_006175</name>
</gene>
<keyword evidence="3" id="KW-1185">Reference proteome</keyword>
<feature type="domain" description="DUF4440" evidence="1">
    <location>
        <begin position="17"/>
        <end position="117"/>
    </location>
</feature>
<dbReference type="Proteomes" id="UP001214441">
    <property type="component" value="Unassembled WGS sequence"/>
</dbReference>
<dbReference type="Pfam" id="PF14534">
    <property type="entry name" value="DUF4440"/>
    <property type="match status" value="1"/>
</dbReference>
<sequence>MDEYSGAGELVAFGGVWAGAELRCDTEALEGLLTDDFHAVGPRGFPLDKKQWLERYDSGALVHDSFDWDDVEIRRYGDGAVALGIQSQQSVYEGRDMDGIFRVTQYLTSVPDGTWRLAALHLSPIAERPTG</sequence>
<dbReference type="EMBL" id="JANCPR020000005">
    <property type="protein sequence ID" value="MDJ1131550.1"/>
    <property type="molecule type" value="Genomic_DNA"/>
</dbReference>
<reference evidence="2 3" key="1">
    <citation type="submission" date="2023-05" db="EMBL/GenBank/DDBJ databases">
        <title>Streptantibioticus silvisoli sp. nov., acidotolerant actinomycetes 1 from pine litter.</title>
        <authorList>
            <person name="Swiecimska M."/>
            <person name="Golinska P."/>
            <person name="Sangal V."/>
            <person name="Wachnowicz B."/>
            <person name="Goodfellow M."/>
        </authorList>
    </citation>
    <scope>NUCLEOTIDE SEQUENCE [LARGE SCALE GENOMIC DNA]</scope>
    <source>
        <strain evidence="2 3">DSM 42109</strain>
    </source>
</reference>
<evidence type="ECO:0000313" key="2">
    <source>
        <dbReference type="EMBL" id="MDJ1131550.1"/>
    </source>
</evidence>
<proteinExistence type="predicted"/>
<evidence type="ECO:0000313" key="3">
    <source>
        <dbReference type="Proteomes" id="UP001214441"/>
    </source>
</evidence>
<organism evidence="2 3">
    <name type="scientific">Streptomyces iconiensis</name>
    <dbReference type="NCBI Taxonomy" id="1384038"/>
    <lineage>
        <taxon>Bacteria</taxon>
        <taxon>Bacillati</taxon>
        <taxon>Actinomycetota</taxon>
        <taxon>Actinomycetes</taxon>
        <taxon>Kitasatosporales</taxon>
        <taxon>Streptomycetaceae</taxon>
        <taxon>Streptomyces</taxon>
    </lineage>
</organism>
<dbReference type="RefSeq" id="WP_274042726.1">
    <property type="nucleotide sequence ID" value="NZ_JANCPR020000005.1"/>
</dbReference>
<dbReference type="InterPro" id="IPR032710">
    <property type="entry name" value="NTF2-like_dom_sf"/>
</dbReference>
<dbReference type="Gene3D" id="3.10.450.50">
    <property type="match status" value="1"/>
</dbReference>
<name>A0ABT6ZR67_9ACTN</name>
<evidence type="ECO:0000259" key="1">
    <source>
        <dbReference type="Pfam" id="PF14534"/>
    </source>
</evidence>
<dbReference type="SUPFAM" id="SSF54427">
    <property type="entry name" value="NTF2-like"/>
    <property type="match status" value="1"/>
</dbReference>
<protein>
    <submittedName>
        <fullName evidence="2">Nuclear transport factor 2 family protein</fullName>
    </submittedName>
</protein>